<dbReference type="Ensembl" id="ENSPSMT00000031719.1">
    <property type="protein sequence ID" value="ENSPSMP00000027430.1"/>
    <property type="gene ID" value="ENSPSMG00000019165.1"/>
</dbReference>
<evidence type="ECO:0000313" key="5">
    <source>
        <dbReference type="Ensembl" id="ENSPSMP00000027430.1"/>
    </source>
</evidence>
<reference evidence="5" key="2">
    <citation type="submission" date="2025-09" db="UniProtKB">
        <authorList>
            <consortium name="Ensembl"/>
        </authorList>
    </citation>
    <scope>IDENTIFICATION</scope>
</reference>
<protein>
    <submittedName>
        <fullName evidence="5">Thyroid hormone receptor interactor 6</fullName>
    </submittedName>
</protein>
<dbReference type="GeneTree" id="ENSGT00940000154273"/>
<keyword evidence="3" id="KW-0479">Metal-binding</keyword>
<feature type="region of interest" description="Disordered" evidence="4">
    <location>
        <begin position="1"/>
        <end position="91"/>
    </location>
</feature>
<gene>
    <name evidence="5" type="primary">TRIP6</name>
</gene>
<dbReference type="GO" id="GO:0005737">
    <property type="term" value="C:cytoplasm"/>
    <property type="evidence" value="ECO:0007669"/>
    <property type="project" value="TreeGrafter"/>
</dbReference>
<organism evidence="5 6">
    <name type="scientific">Prolemur simus</name>
    <name type="common">Greater bamboo lemur</name>
    <name type="synonym">Hapalemur simus</name>
    <dbReference type="NCBI Taxonomy" id="1328070"/>
    <lineage>
        <taxon>Eukaryota</taxon>
        <taxon>Metazoa</taxon>
        <taxon>Chordata</taxon>
        <taxon>Craniata</taxon>
        <taxon>Vertebrata</taxon>
        <taxon>Euteleostomi</taxon>
        <taxon>Mammalia</taxon>
        <taxon>Eutheria</taxon>
        <taxon>Euarchontoglires</taxon>
        <taxon>Primates</taxon>
        <taxon>Strepsirrhini</taxon>
        <taxon>Lemuriformes</taxon>
        <taxon>Lemuridae</taxon>
        <taxon>Prolemur</taxon>
    </lineage>
</organism>
<dbReference type="GO" id="GO:1901224">
    <property type="term" value="P:positive regulation of non-canonical NF-kappaB signal transduction"/>
    <property type="evidence" value="ECO:0007669"/>
    <property type="project" value="TreeGrafter"/>
</dbReference>
<feature type="region of interest" description="Disordered" evidence="4">
    <location>
        <begin position="108"/>
        <end position="151"/>
    </location>
</feature>
<keyword evidence="3" id="KW-0440">LIM domain</keyword>
<keyword evidence="2" id="KW-0677">Repeat</keyword>
<keyword evidence="6" id="KW-1185">Reference proteome</keyword>
<proteinExistence type="inferred from homology"/>
<keyword evidence="3" id="KW-0862">Zinc</keyword>
<dbReference type="AlphaFoldDB" id="A0A8C9AAE4"/>
<dbReference type="GO" id="GO:0007165">
    <property type="term" value="P:signal transduction"/>
    <property type="evidence" value="ECO:0007669"/>
    <property type="project" value="TreeGrafter"/>
</dbReference>
<dbReference type="PANTHER" id="PTHR24212">
    <property type="entry name" value="ZYXIN/TRIP6"/>
    <property type="match status" value="1"/>
</dbReference>
<accession>A0A8C9AAE4</accession>
<dbReference type="GO" id="GO:0005925">
    <property type="term" value="C:focal adhesion"/>
    <property type="evidence" value="ECO:0007669"/>
    <property type="project" value="TreeGrafter"/>
</dbReference>
<name>A0A8C9AAE4_PROSS</name>
<comment type="similarity">
    <text evidence="1">Belongs to the zyxin/ajuba family.</text>
</comment>
<evidence type="ECO:0000256" key="3">
    <source>
        <dbReference type="ARBA" id="ARBA00023038"/>
    </source>
</evidence>
<sequence length="151" mass="15773">MSGPTWLPPKQPEPARVPQGRALPRGTPGPPPVPGAALQPHPRVNFCSLPPEQCYQAPGVPEDRGPAWVGSHGAPHRSQGLPPERGGLRPGSLDAEIDLLTSMLAELNGGRGHAPRRPDRQAEVKSGGLAIGANESQGQGLKRRQLGSVAP</sequence>
<evidence type="ECO:0000256" key="1">
    <source>
        <dbReference type="ARBA" id="ARBA00009611"/>
    </source>
</evidence>
<evidence type="ECO:0000256" key="4">
    <source>
        <dbReference type="SAM" id="MobiDB-lite"/>
    </source>
</evidence>
<feature type="compositionally biased region" description="Pro residues" evidence="4">
    <location>
        <begin position="1"/>
        <end position="12"/>
    </location>
</feature>
<dbReference type="PANTHER" id="PTHR24212:SF7">
    <property type="entry name" value="THYROID RECEPTOR-INTERACTING PROTEIN 6"/>
    <property type="match status" value="1"/>
</dbReference>
<reference evidence="5" key="1">
    <citation type="submission" date="2025-08" db="UniProtKB">
        <authorList>
            <consortium name="Ensembl"/>
        </authorList>
    </citation>
    <scope>IDENTIFICATION</scope>
</reference>
<dbReference type="GO" id="GO:0001725">
    <property type="term" value="C:stress fiber"/>
    <property type="evidence" value="ECO:0007669"/>
    <property type="project" value="TreeGrafter"/>
</dbReference>
<dbReference type="Proteomes" id="UP000694414">
    <property type="component" value="Unplaced"/>
</dbReference>
<evidence type="ECO:0000313" key="6">
    <source>
        <dbReference type="Proteomes" id="UP000694414"/>
    </source>
</evidence>
<evidence type="ECO:0000256" key="2">
    <source>
        <dbReference type="ARBA" id="ARBA00022737"/>
    </source>
</evidence>